<dbReference type="Proteomes" id="UP001162734">
    <property type="component" value="Chromosome"/>
</dbReference>
<sequence length="127" mass="14046">MIRGSVLSVGRGYNPPVHPARALRLVKLVHTAVWAFFAGCILAIPVLALSGRLRAAATLSLVVLGEVLVLAANRLRCPLTDVAARYTDERADNFDIYLPLWLARHNKLVFGTLYALGELVLAWRWLE</sequence>
<name>A0ABM7XEP4_9BACT</name>
<keyword evidence="1" id="KW-0472">Membrane</keyword>
<reference evidence="3" key="1">
    <citation type="journal article" date="2022" name="Int. J. Syst. Evol. Microbiol.">
        <title>Anaeromyxobacter oryzae sp. nov., Anaeromyxobacter diazotrophicus sp. nov. and Anaeromyxobacter paludicola sp. nov., isolated from paddy soils.</title>
        <authorList>
            <person name="Itoh H."/>
            <person name="Xu Z."/>
            <person name="Mise K."/>
            <person name="Masuda Y."/>
            <person name="Ushijima N."/>
            <person name="Hayakawa C."/>
            <person name="Shiratori Y."/>
            <person name="Senoo K."/>
        </authorList>
    </citation>
    <scope>NUCLEOTIDE SEQUENCE [LARGE SCALE GENOMIC DNA]</scope>
    <source>
        <strain evidence="3">Red630</strain>
    </source>
</reference>
<evidence type="ECO:0000313" key="3">
    <source>
        <dbReference type="Proteomes" id="UP001162734"/>
    </source>
</evidence>
<keyword evidence="1" id="KW-1133">Transmembrane helix</keyword>
<keyword evidence="1" id="KW-0812">Transmembrane</keyword>
<dbReference type="EMBL" id="AP025592">
    <property type="protein sequence ID" value="BDG10352.1"/>
    <property type="molecule type" value="Genomic_DNA"/>
</dbReference>
<evidence type="ECO:0000313" key="2">
    <source>
        <dbReference type="EMBL" id="BDG10352.1"/>
    </source>
</evidence>
<protein>
    <recommendedName>
        <fullName evidence="4">DUF2784 domain-containing protein</fullName>
    </recommendedName>
</protein>
<accession>A0ABM7XEP4</accession>
<keyword evidence="3" id="KW-1185">Reference proteome</keyword>
<feature type="transmembrane region" description="Helical" evidence="1">
    <location>
        <begin position="28"/>
        <end position="49"/>
    </location>
</feature>
<proteinExistence type="predicted"/>
<evidence type="ECO:0008006" key="4">
    <source>
        <dbReference type="Google" id="ProtNLM"/>
    </source>
</evidence>
<organism evidence="2 3">
    <name type="scientific">Anaeromyxobacter paludicola</name>
    <dbReference type="NCBI Taxonomy" id="2918171"/>
    <lineage>
        <taxon>Bacteria</taxon>
        <taxon>Pseudomonadati</taxon>
        <taxon>Myxococcota</taxon>
        <taxon>Myxococcia</taxon>
        <taxon>Myxococcales</taxon>
        <taxon>Cystobacterineae</taxon>
        <taxon>Anaeromyxobacteraceae</taxon>
        <taxon>Anaeromyxobacter</taxon>
    </lineage>
</organism>
<evidence type="ECO:0000256" key="1">
    <source>
        <dbReference type="SAM" id="Phobius"/>
    </source>
</evidence>
<gene>
    <name evidence="2" type="ORF">AMPC_34650</name>
</gene>